<evidence type="ECO:0000256" key="2">
    <source>
        <dbReference type="SAM" id="Phobius"/>
    </source>
</evidence>
<dbReference type="Proteomes" id="UP001145021">
    <property type="component" value="Unassembled WGS sequence"/>
</dbReference>
<dbReference type="AlphaFoldDB" id="A0A9W7XIP2"/>
<feature type="region of interest" description="Disordered" evidence="1">
    <location>
        <begin position="418"/>
        <end position="459"/>
    </location>
</feature>
<feature type="compositionally biased region" description="Low complexity" evidence="1">
    <location>
        <begin position="440"/>
        <end position="451"/>
    </location>
</feature>
<feature type="compositionally biased region" description="Polar residues" evidence="1">
    <location>
        <begin position="8"/>
        <end position="22"/>
    </location>
</feature>
<sequence>MSHRGAANNASLTDTGNSNASIHGSDHAGIADFGGQQQMLDPALRLESRAGSGSIRPLRSWSSSEKHAPSLDENQTRMMRGARRFSVAGPASNSNSSGNSIGNNNTGSRSSSNSGSTAGSRKSHTLLSLPTWAEEEDEAGSENSSRAFGDPTLMGIGCVATDSDQRRSRSVPPQQTKYDGISHGGTHSSSAGGAQQAAFAKRIIPEATFSFLDMASSCSSSGAGSIQRGSSVRGNQRRLRTPYSISIPSMIGSPLSFTQSFLASRTSMYGRQPPSSQIRAAHIDWDSLSAMEEAAAWGGGAGCGGGGGNSNGNRDLPLWQQGLSASIDTTTAGKNASLMQSVDASGACYNRGAGSRLAFPEISGLAGVAGSSPMTIQQQYHFYQQQQQRLLYQQYMWQRLQIQQQILQSQRDSICQQQQQQQQHQMPIQHQPKKHLSGKPQPQQTQQQQTQNGKAHKEHFYKAPSHGQAEGPEDVFLQGTAATANLTAAHFGGITQGSASGGVVPSAVGDLHISTAHMALLDKWEKQMAWDYACHQHPLLMSFGVASGLRLGVFWRWLLLGIMGIAVVCVLIGSPVALTLFLAQDETGFVDH</sequence>
<protein>
    <submittedName>
        <fullName evidence="3">Uncharacterized protein</fullName>
    </submittedName>
</protein>
<feature type="region of interest" description="Disordered" evidence="1">
    <location>
        <begin position="1"/>
        <end position="33"/>
    </location>
</feature>
<feature type="compositionally biased region" description="Low complexity" evidence="1">
    <location>
        <begin position="91"/>
        <end position="120"/>
    </location>
</feature>
<evidence type="ECO:0000313" key="3">
    <source>
        <dbReference type="EMBL" id="KAJ1643606.1"/>
    </source>
</evidence>
<gene>
    <name evidence="3" type="ORF">LPJ64_004639</name>
</gene>
<dbReference type="EMBL" id="JANBOH010000238">
    <property type="protein sequence ID" value="KAJ1643606.1"/>
    <property type="molecule type" value="Genomic_DNA"/>
</dbReference>
<evidence type="ECO:0000313" key="4">
    <source>
        <dbReference type="Proteomes" id="UP001145021"/>
    </source>
</evidence>
<name>A0A9W7XIP2_9FUNG</name>
<keyword evidence="2" id="KW-0812">Transmembrane</keyword>
<evidence type="ECO:0000256" key="1">
    <source>
        <dbReference type="SAM" id="MobiDB-lite"/>
    </source>
</evidence>
<keyword evidence="2" id="KW-1133">Transmembrane helix</keyword>
<organism evidence="3 4">
    <name type="scientific">Coemansia asiatica</name>
    <dbReference type="NCBI Taxonomy" id="1052880"/>
    <lineage>
        <taxon>Eukaryota</taxon>
        <taxon>Fungi</taxon>
        <taxon>Fungi incertae sedis</taxon>
        <taxon>Zoopagomycota</taxon>
        <taxon>Kickxellomycotina</taxon>
        <taxon>Kickxellomycetes</taxon>
        <taxon>Kickxellales</taxon>
        <taxon>Kickxellaceae</taxon>
        <taxon>Coemansia</taxon>
    </lineage>
</organism>
<reference evidence="3" key="1">
    <citation type="submission" date="2022-07" db="EMBL/GenBank/DDBJ databases">
        <title>Phylogenomic reconstructions and comparative analyses of Kickxellomycotina fungi.</title>
        <authorList>
            <person name="Reynolds N.K."/>
            <person name="Stajich J.E."/>
            <person name="Barry K."/>
            <person name="Grigoriev I.V."/>
            <person name="Crous P."/>
            <person name="Smith M.E."/>
        </authorList>
    </citation>
    <scope>NUCLEOTIDE SEQUENCE</scope>
    <source>
        <strain evidence="3">NBRC 105413</strain>
    </source>
</reference>
<proteinExistence type="predicted"/>
<accession>A0A9W7XIP2</accession>
<keyword evidence="2" id="KW-0472">Membrane</keyword>
<feature type="compositionally biased region" description="Low complexity" evidence="1">
    <location>
        <begin position="418"/>
        <end position="430"/>
    </location>
</feature>
<feature type="compositionally biased region" description="Low complexity" evidence="1">
    <location>
        <begin position="184"/>
        <end position="194"/>
    </location>
</feature>
<feature type="region of interest" description="Disordered" evidence="1">
    <location>
        <begin position="50"/>
        <end position="194"/>
    </location>
</feature>
<keyword evidence="4" id="KW-1185">Reference proteome</keyword>
<feature type="transmembrane region" description="Helical" evidence="2">
    <location>
        <begin position="557"/>
        <end position="583"/>
    </location>
</feature>
<comment type="caution">
    <text evidence="3">The sequence shown here is derived from an EMBL/GenBank/DDBJ whole genome shotgun (WGS) entry which is preliminary data.</text>
</comment>